<dbReference type="CDD" id="cd00082">
    <property type="entry name" value="HisKA"/>
    <property type="match status" value="1"/>
</dbReference>
<keyword evidence="3" id="KW-0597">Phosphoprotein</keyword>
<feature type="compositionally biased region" description="Basic and acidic residues" evidence="10">
    <location>
        <begin position="101"/>
        <end position="110"/>
    </location>
</feature>
<evidence type="ECO:0000313" key="14">
    <source>
        <dbReference type="Proteomes" id="UP000715095"/>
    </source>
</evidence>
<dbReference type="PANTHER" id="PTHR43065:SF10">
    <property type="entry name" value="PEROXIDE STRESS-ACTIVATED HISTIDINE KINASE MAK3"/>
    <property type="match status" value="1"/>
</dbReference>
<evidence type="ECO:0000256" key="5">
    <source>
        <dbReference type="ARBA" id="ARBA00022741"/>
    </source>
</evidence>
<keyword evidence="11" id="KW-0732">Signal</keyword>
<dbReference type="InterPro" id="IPR003661">
    <property type="entry name" value="HisK_dim/P_dom"/>
</dbReference>
<dbReference type="InterPro" id="IPR005467">
    <property type="entry name" value="His_kinase_dom"/>
</dbReference>
<dbReference type="PROSITE" id="PS50109">
    <property type="entry name" value="HIS_KIN"/>
    <property type="match status" value="1"/>
</dbReference>
<reference evidence="13 14" key="1">
    <citation type="journal article" date="2021" name="Sci. Rep.">
        <title>The distribution of antibiotic resistance genes in chicken gut microbiota commensals.</title>
        <authorList>
            <person name="Juricova H."/>
            <person name="Matiasovicova J."/>
            <person name="Kubasova T."/>
            <person name="Cejkova D."/>
            <person name="Rychlik I."/>
        </authorList>
    </citation>
    <scope>NUCLEOTIDE SEQUENCE [LARGE SCALE GENOMIC DNA]</scope>
    <source>
        <strain evidence="13 14">An829</strain>
    </source>
</reference>
<evidence type="ECO:0000256" key="7">
    <source>
        <dbReference type="ARBA" id="ARBA00022840"/>
    </source>
</evidence>
<dbReference type="EMBL" id="JACJJC010000012">
    <property type="protein sequence ID" value="MBM6704469.1"/>
    <property type="molecule type" value="Genomic_DNA"/>
</dbReference>
<evidence type="ECO:0000259" key="12">
    <source>
        <dbReference type="PROSITE" id="PS50109"/>
    </source>
</evidence>
<gene>
    <name evidence="13" type="ORF">H6A60_08245</name>
</gene>
<evidence type="ECO:0000256" key="3">
    <source>
        <dbReference type="ARBA" id="ARBA00022553"/>
    </source>
</evidence>
<organism evidence="13 14">
    <name type="scientific">Sutterella massiliensis</name>
    <dbReference type="NCBI Taxonomy" id="1816689"/>
    <lineage>
        <taxon>Bacteria</taxon>
        <taxon>Pseudomonadati</taxon>
        <taxon>Pseudomonadota</taxon>
        <taxon>Betaproteobacteria</taxon>
        <taxon>Burkholderiales</taxon>
        <taxon>Sutterellaceae</taxon>
        <taxon>Sutterella</taxon>
    </lineage>
</organism>
<dbReference type="Pfam" id="PF02518">
    <property type="entry name" value="HATPase_c"/>
    <property type="match status" value="1"/>
</dbReference>
<feature type="domain" description="Histidine kinase" evidence="12">
    <location>
        <begin position="489"/>
        <end position="704"/>
    </location>
</feature>
<dbReference type="SUPFAM" id="SSF55874">
    <property type="entry name" value="ATPase domain of HSP90 chaperone/DNA topoisomerase II/histidine kinase"/>
    <property type="match status" value="1"/>
</dbReference>
<dbReference type="SUPFAM" id="SSF47384">
    <property type="entry name" value="Homodimeric domain of signal transducing histidine kinase"/>
    <property type="match status" value="1"/>
</dbReference>
<dbReference type="InterPro" id="IPR004358">
    <property type="entry name" value="Sig_transdc_His_kin-like_C"/>
</dbReference>
<evidence type="ECO:0000256" key="1">
    <source>
        <dbReference type="ARBA" id="ARBA00000085"/>
    </source>
</evidence>
<protein>
    <recommendedName>
        <fullName evidence="2">histidine kinase</fullName>
        <ecNumber evidence="2">2.7.13.3</ecNumber>
    </recommendedName>
</protein>
<dbReference type="PANTHER" id="PTHR43065">
    <property type="entry name" value="SENSOR HISTIDINE KINASE"/>
    <property type="match status" value="1"/>
</dbReference>
<dbReference type="RefSeq" id="WP_205103333.1">
    <property type="nucleotide sequence ID" value="NZ_JACJJC010000012.1"/>
</dbReference>
<dbReference type="InterPro" id="IPR036097">
    <property type="entry name" value="HisK_dim/P_sf"/>
</dbReference>
<sequence length="729" mass="78729">MPNRLIDRYRRALQPQRCHRAASRPKCGRAAFFALSVLSFALLGSAVRAASPEATCALEPQAAHYERAPEVIEKAPLLAEDGCEDLASVSPATAGAPDAAAPRREGDHEAVSGATQAERYAPAPSGVDDNHDAHGAGWTGCGLRVGIGSFAEPNPNFGIIKPTIAAIRSAFPEKRVCTRTYSTSELERAAAAGEVDLFLSSAGLYRRLLDKGVRDIASVMGPHISDPNEAEGSVFIVSRDRPDILTFETMRGLRLAANMPQGFTGFLAGMKEIADHGEDPEAFFGEVGFFGHDQTKVIDEVLAGRADVGIVRACTFEDIIDVNPAYFDRLRVVAERKHPGFACRHSTDLYPSWVLVVTRSIAPADAARAAAAVLAAPATKDGLYWAIGTDFSAVDNLYRTLKLGPYAFLREWSLVRVWEEYKSAIVAAVLIFFGLAAHGWRSEVLVKRRTAELEAAMAQERALERRASALREKMYALQKAGVVGQISSLIAHELGQPLGAVRLYAHGLLRSIENGRGTGEGLSDGIRRIDAQAAHAQSILEHVREYARSKKERRRPTDLDVLLDDAVRNFRITSRGGIAEIEVRHSGEKLVSHVDPLEIELVAANLLKNAADALRGRKAAKIAVTLERDAAADEAVLTVADNGERLSDEAFAKLSRLFETSKAEGLGLGLSICRTIVELHGGRMDFRRAEGDGLAVTVRLPLLCAFDSAARESEKQQNADPAAAKGANI</sequence>
<evidence type="ECO:0000256" key="4">
    <source>
        <dbReference type="ARBA" id="ARBA00022679"/>
    </source>
</evidence>
<evidence type="ECO:0000256" key="2">
    <source>
        <dbReference type="ARBA" id="ARBA00012438"/>
    </source>
</evidence>
<feature type="coiled-coil region" evidence="9">
    <location>
        <begin position="446"/>
        <end position="473"/>
    </location>
</feature>
<keyword evidence="7" id="KW-0067">ATP-binding</keyword>
<dbReference type="Gene3D" id="1.10.287.130">
    <property type="match status" value="1"/>
</dbReference>
<keyword evidence="8" id="KW-0902">Two-component regulatory system</keyword>
<proteinExistence type="predicted"/>
<dbReference type="InterPro" id="IPR036890">
    <property type="entry name" value="HATPase_C_sf"/>
</dbReference>
<comment type="catalytic activity">
    <reaction evidence="1">
        <text>ATP + protein L-histidine = ADP + protein N-phospho-L-histidine.</text>
        <dbReference type="EC" id="2.7.13.3"/>
    </reaction>
</comment>
<dbReference type="SMART" id="SM00388">
    <property type="entry name" value="HisKA"/>
    <property type="match status" value="1"/>
</dbReference>
<dbReference type="Gene3D" id="3.30.565.10">
    <property type="entry name" value="Histidine kinase-like ATPase, C-terminal domain"/>
    <property type="match status" value="1"/>
</dbReference>
<dbReference type="InterPro" id="IPR003594">
    <property type="entry name" value="HATPase_dom"/>
</dbReference>
<evidence type="ECO:0000256" key="10">
    <source>
        <dbReference type="SAM" id="MobiDB-lite"/>
    </source>
</evidence>
<dbReference type="PRINTS" id="PR00344">
    <property type="entry name" value="BCTRLSENSOR"/>
</dbReference>
<comment type="caution">
    <text evidence="13">The sequence shown here is derived from an EMBL/GenBank/DDBJ whole genome shotgun (WGS) entry which is preliminary data.</text>
</comment>
<keyword evidence="6" id="KW-0418">Kinase</keyword>
<keyword evidence="5" id="KW-0547">Nucleotide-binding</keyword>
<evidence type="ECO:0000256" key="6">
    <source>
        <dbReference type="ARBA" id="ARBA00022777"/>
    </source>
</evidence>
<evidence type="ECO:0000256" key="11">
    <source>
        <dbReference type="SAM" id="SignalP"/>
    </source>
</evidence>
<keyword evidence="14" id="KW-1185">Reference proteome</keyword>
<dbReference type="SUPFAM" id="SSF53850">
    <property type="entry name" value="Periplasmic binding protein-like II"/>
    <property type="match status" value="1"/>
</dbReference>
<name>A0ABS2DT41_9BURK</name>
<dbReference type="Gene3D" id="3.40.190.10">
    <property type="entry name" value="Periplasmic binding protein-like II"/>
    <property type="match status" value="1"/>
</dbReference>
<keyword evidence="4" id="KW-0808">Transferase</keyword>
<feature type="signal peptide" evidence="11">
    <location>
        <begin position="1"/>
        <end position="49"/>
    </location>
</feature>
<evidence type="ECO:0000256" key="9">
    <source>
        <dbReference type="SAM" id="Coils"/>
    </source>
</evidence>
<feature type="chain" id="PRO_5047407541" description="histidine kinase" evidence="11">
    <location>
        <begin position="50"/>
        <end position="729"/>
    </location>
</feature>
<evidence type="ECO:0000313" key="13">
    <source>
        <dbReference type="EMBL" id="MBM6704469.1"/>
    </source>
</evidence>
<dbReference type="Pfam" id="PF12974">
    <property type="entry name" value="Phosphonate-bd"/>
    <property type="match status" value="1"/>
</dbReference>
<evidence type="ECO:0000256" key="8">
    <source>
        <dbReference type="ARBA" id="ARBA00023012"/>
    </source>
</evidence>
<dbReference type="SMART" id="SM00387">
    <property type="entry name" value="HATPase_c"/>
    <property type="match status" value="1"/>
</dbReference>
<feature type="region of interest" description="Disordered" evidence="10">
    <location>
        <begin position="89"/>
        <end position="114"/>
    </location>
</feature>
<dbReference type="EC" id="2.7.13.3" evidence="2"/>
<dbReference type="Proteomes" id="UP000715095">
    <property type="component" value="Unassembled WGS sequence"/>
</dbReference>
<accession>A0ABS2DT41</accession>
<dbReference type="Pfam" id="PF00512">
    <property type="entry name" value="HisKA"/>
    <property type="match status" value="1"/>
</dbReference>
<keyword evidence="9" id="KW-0175">Coiled coil</keyword>
<feature type="compositionally biased region" description="Low complexity" evidence="10">
    <location>
        <begin position="91"/>
        <end position="100"/>
    </location>
</feature>